<dbReference type="EMBL" id="SNRW01018335">
    <property type="protein sequence ID" value="KAA6367434.1"/>
    <property type="molecule type" value="Genomic_DNA"/>
</dbReference>
<name>A0A5J4UB46_9EUKA</name>
<dbReference type="Proteomes" id="UP000324800">
    <property type="component" value="Unassembled WGS sequence"/>
</dbReference>
<sequence>MMQRRSSSFRRRLLSRDSYQTPSYHNLVPQKPQLVAAQSQPTFKIEIRQNIEIDLLESDQTIATPEEVPPNAIAPILAFLAGLTGQQMSQINFYVDNAQEKPQIQQHIENY</sequence>
<gene>
    <name evidence="2" type="ORF">EZS28_037040</name>
</gene>
<reference evidence="2 3" key="1">
    <citation type="submission" date="2019-03" db="EMBL/GenBank/DDBJ databases">
        <title>Single cell metagenomics reveals metabolic interactions within the superorganism composed of flagellate Streblomastix strix and complex community of Bacteroidetes bacteria on its surface.</title>
        <authorList>
            <person name="Treitli S.C."/>
            <person name="Kolisko M."/>
            <person name="Husnik F."/>
            <person name="Keeling P."/>
            <person name="Hampl V."/>
        </authorList>
    </citation>
    <scope>NUCLEOTIDE SEQUENCE [LARGE SCALE GENOMIC DNA]</scope>
    <source>
        <strain evidence="2">ST1C</strain>
    </source>
</reference>
<comment type="caution">
    <text evidence="2">The sequence shown here is derived from an EMBL/GenBank/DDBJ whole genome shotgun (WGS) entry which is preliminary data.</text>
</comment>
<dbReference type="AlphaFoldDB" id="A0A5J4UB46"/>
<organism evidence="2 3">
    <name type="scientific">Streblomastix strix</name>
    <dbReference type="NCBI Taxonomy" id="222440"/>
    <lineage>
        <taxon>Eukaryota</taxon>
        <taxon>Metamonada</taxon>
        <taxon>Preaxostyla</taxon>
        <taxon>Oxymonadida</taxon>
        <taxon>Streblomastigidae</taxon>
        <taxon>Streblomastix</taxon>
    </lineage>
</organism>
<evidence type="ECO:0000256" key="1">
    <source>
        <dbReference type="SAM" id="MobiDB-lite"/>
    </source>
</evidence>
<proteinExistence type="predicted"/>
<evidence type="ECO:0000313" key="3">
    <source>
        <dbReference type="Proteomes" id="UP000324800"/>
    </source>
</evidence>
<accession>A0A5J4UB46</accession>
<feature type="region of interest" description="Disordered" evidence="1">
    <location>
        <begin position="1"/>
        <end position="25"/>
    </location>
</feature>
<evidence type="ECO:0000313" key="2">
    <source>
        <dbReference type="EMBL" id="KAA6367434.1"/>
    </source>
</evidence>
<protein>
    <submittedName>
        <fullName evidence="2">Uncharacterized protein</fullName>
    </submittedName>
</protein>